<keyword evidence="1" id="KW-0378">Hydrolase</keyword>
<dbReference type="RefSeq" id="WP_155111822.1">
    <property type="nucleotide sequence ID" value="NZ_WMIB01000005.1"/>
</dbReference>
<accession>A0A7X2V4N9</accession>
<dbReference type="Pfam" id="PF00756">
    <property type="entry name" value="Esterase"/>
    <property type="match status" value="1"/>
</dbReference>
<dbReference type="AlphaFoldDB" id="A0A7X2V4N9"/>
<organism evidence="1 2">
    <name type="scientific">Metabacillus mangrovi</name>
    <dbReference type="NCBI Taxonomy" id="1491830"/>
    <lineage>
        <taxon>Bacteria</taxon>
        <taxon>Bacillati</taxon>
        <taxon>Bacillota</taxon>
        <taxon>Bacilli</taxon>
        <taxon>Bacillales</taxon>
        <taxon>Bacillaceae</taxon>
        <taxon>Metabacillus</taxon>
    </lineage>
</organism>
<dbReference type="OrthoDB" id="9784036at2"/>
<dbReference type="InterPro" id="IPR000801">
    <property type="entry name" value="Esterase-like"/>
</dbReference>
<dbReference type="Gene3D" id="3.40.50.1820">
    <property type="entry name" value="alpha/beta hydrolase"/>
    <property type="match status" value="1"/>
</dbReference>
<dbReference type="InterPro" id="IPR029058">
    <property type="entry name" value="AB_hydrolase_fold"/>
</dbReference>
<protein>
    <submittedName>
        <fullName evidence="1">Alpha/beta hydrolase</fullName>
    </submittedName>
</protein>
<evidence type="ECO:0000313" key="2">
    <source>
        <dbReference type="Proteomes" id="UP000434639"/>
    </source>
</evidence>
<gene>
    <name evidence="1" type="ORF">GKZ89_07690</name>
</gene>
<dbReference type="PANTHER" id="PTHR48098:SF6">
    <property type="entry name" value="FERRI-BACILLIBACTIN ESTERASE BESA"/>
    <property type="match status" value="1"/>
</dbReference>
<dbReference type="PANTHER" id="PTHR48098">
    <property type="entry name" value="ENTEROCHELIN ESTERASE-RELATED"/>
    <property type="match status" value="1"/>
</dbReference>
<proteinExistence type="predicted"/>
<reference evidence="1 2" key="1">
    <citation type="journal article" date="2017" name="Int. J. Syst. Evol. Microbiol.">
        <title>Bacillus mangrovi sp. nov., isolated from a sediment sample from a mangrove forest.</title>
        <authorList>
            <person name="Gupta V."/>
            <person name="Singh P.K."/>
            <person name="Korpole S."/>
            <person name="Tanuku N.R.S."/>
            <person name="Pinnaka A.K."/>
        </authorList>
    </citation>
    <scope>NUCLEOTIDE SEQUENCE [LARGE SCALE GENOMIC DNA]</scope>
    <source>
        <strain evidence="1 2">KCTC 33872</strain>
    </source>
</reference>
<comment type="caution">
    <text evidence="1">The sequence shown here is derived from an EMBL/GenBank/DDBJ whole genome shotgun (WGS) entry which is preliminary data.</text>
</comment>
<keyword evidence="2" id="KW-1185">Reference proteome</keyword>
<dbReference type="GO" id="GO:0016787">
    <property type="term" value="F:hydrolase activity"/>
    <property type="evidence" value="ECO:0007669"/>
    <property type="project" value="UniProtKB-KW"/>
</dbReference>
<dbReference type="InterPro" id="IPR050583">
    <property type="entry name" value="Mycobacterial_A85_antigen"/>
</dbReference>
<evidence type="ECO:0000313" key="1">
    <source>
        <dbReference type="EMBL" id="MTH53294.1"/>
    </source>
</evidence>
<name>A0A7X2V4N9_9BACI</name>
<dbReference type="EMBL" id="WMIB01000005">
    <property type="protein sequence ID" value="MTH53294.1"/>
    <property type="molecule type" value="Genomic_DNA"/>
</dbReference>
<dbReference type="Proteomes" id="UP000434639">
    <property type="component" value="Unassembled WGS sequence"/>
</dbReference>
<dbReference type="SUPFAM" id="SSF53474">
    <property type="entry name" value="alpha/beta-Hydrolases"/>
    <property type="match status" value="1"/>
</dbReference>
<sequence length="255" mass="29383">MFETFEITLTPFGRKRKVRMYLPDDYQSAGKKYPVLYMHDGQNLFKDEDAGYGKAWGVADVLKEMNLEIIVAGIDCNEERFGRFDEYGPWPSHGLGKKLFGIDEELGGEGKEYIRFFAEEFKPMIEENYPVRKDFSVMMGSSMGGHITTYAVCCYPDVFKRAASLSSAYWFNQEEIEELIRTSDLSAVEKFYMDVGTEEETSIISSQQYIDSSTPVYWIMKEKVKDCRFEIVEGGTHNESAWQERLPGILAYLFS</sequence>